<keyword evidence="6" id="KW-0812">Transmembrane</keyword>
<dbReference type="Pfam" id="PF00746">
    <property type="entry name" value="Gram_pos_anchor"/>
    <property type="match status" value="1"/>
</dbReference>
<evidence type="ECO:0000256" key="3">
    <source>
        <dbReference type="ARBA" id="ARBA00022729"/>
    </source>
</evidence>
<evidence type="ECO:0000256" key="2">
    <source>
        <dbReference type="ARBA" id="ARBA00022525"/>
    </source>
</evidence>
<feature type="compositionally biased region" description="Acidic residues" evidence="5">
    <location>
        <begin position="138"/>
        <end position="147"/>
    </location>
</feature>
<evidence type="ECO:0000256" key="6">
    <source>
        <dbReference type="SAM" id="Phobius"/>
    </source>
</evidence>
<evidence type="ECO:0000256" key="1">
    <source>
        <dbReference type="ARBA" id="ARBA00022512"/>
    </source>
</evidence>
<accession>A0A6L5G3M5</accession>
<feature type="region of interest" description="Disordered" evidence="5">
    <location>
        <begin position="308"/>
        <end position="328"/>
    </location>
</feature>
<comment type="caution">
    <text evidence="9">The sequence shown here is derived from an EMBL/GenBank/DDBJ whole genome shotgun (WGS) entry which is preliminary data.</text>
</comment>
<dbReference type="Proteomes" id="UP000477750">
    <property type="component" value="Unassembled WGS sequence"/>
</dbReference>
<feature type="chain" id="PRO_5026804565" evidence="7">
    <location>
        <begin position="29"/>
        <end position="362"/>
    </location>
</feature>
<dbReference type="NCBIfam" id="TIGR01167">
    <property type="entry name" value="LPXTG_anchor"/>
    <property type="match status" value="1"/>
</dbReference>
<evidence type="ECO:0000313" key="9">
    <source>
        <dbReference type="EMBL" id="MQM24340.1"/>
    </source>
</evidence>
<evidence type="ECO:0000256" key="5">
    <source>
        <dbReference type="SAM" id="MobiDB-lite"/>
    </source>
</evidence>
<dbReference type="RefSeq" id="WP_153023549.1">
    <property type="nucleotide sequence ID" value="NZ_WIAO01000002.1"/>
</dbReference>
<dbReference type="CDD" id="cd12087">
    <property type="entry name" value="TM_EGFR-like"/>
    <property type="match status" value="1"/>
</dbReference>
<keyword evidence="10" id="KW-1185">Reference proteome</keyword>
<name>A0A6L5G3M5_9ACTN</name>
<evidence type="ECO:0000259" key="8">
    <source>
        <dbReference type="Pfam" id="PF00746"/>
    </source>
</evidence>
<evidence type="ECO:0000256" key="7">
    <source>
        <dbReference type="SAM" id="SignalP"/>
    </source>
</evidence>
<keyword evidence="6" id="KW-1133">Transmembrane helix</keyword>
<keyword evidence="4" id="KW-0572">Peptidoglycan-anchor</keyword>
<dbReference type="EMBL" id="WIAO01000002">
    <property type="protein sequence ID" value="MQM24340.1"/>
    <property type="molecule type" value="Genomic_DNA"/>
</dbReference>
<feature type="compositionally biased region" description="Polar residues" evidence="5">
    <location>
        <begin position="122"/>
        <end position="133"/>
    </location>
</feature>
<keyword evidence="1" id="KW-0134">Cell wall</keyword>
<keyword evidence="3 7" id="KW-0732">Signal</keyword>
<protein>
    <submittedName>
        <fullName evidence="9">LPXTG cell wall anchor domain-containing protein</fullName>
    </submittedName>
</protein>
<feature type="domain" description="Gram-positive cocci surface proteins LPxTG" evidence="8">
    <location>
        <begin position="319"/>
        <end position="357"/>
    </location>
</feature>
<feature type="transmembrane region" description="Helical" evidence="6">
    <location>
        <begin position="332"/>
        <end position="353"/>
    </location>
</feature>
<sequence length="362" mass="39048">MNRTLKRVLGLAGSAVLGLAGAVTFASAAQAHHVEFEGTAVCVDESTWTVTWEATDWEGKPADIGAGFIESYSVNAGELTGDLAVPNAVLPEFGASPITGVQTLSTDETSATLTLNAAWPNGQKNTGSSTVSQPEGGCAEEPEEPEPSYEYGGFYECTSVYAWGENYSEDALAEFTFVSSDGEEISGTPEVGDWIDYTFFVQDFEAGLSVDILVDGELVDTITWEPNELCAYISVENDCDSLTFTLSSPEDGEDAYFEVWTNLTEDEWTFDLAPGESETIDIPGQEGLQVYYYIETQKDAITGEVRWTPCPPETPSESPSPKPELPKTGSSLTIMVSSAAALIVAAGVIFFLMRRRRAAQDW</sequence>
<feature type="signal peptide" evidence="7">
    <location>
        <begin position="1"/>
        <end position="28"/>
    </location>
</feature>
<dbReference type="InterPro" id="IPR019931">
    <property type="entry name" value="LPXTG_anchor"/>
</dbReference>
<evidence type="ECO:0000256" key="4">
    <source>
        <dbReference type="ARBA" id="ARBA00023088"/>
    </source>
</evidence>
<dbReference type="AlphaFoldDB" id="A0A6L5G3M5"/>
<proteinExistence type="predicted"/>
<feature type="region of interest" description="Disordered" evidence="5">
    <location>
        <begin position="118"/>
        <end position="149"/>
    </location>
</feature>
<reference evidence="9 10" key="1">
    <citation type="submission" date="2019-10" db="EMBL/GenBank/DDBJ databases">
        <title>Glycomyces albidus sp. nov., a novel actinomycete isolated from rhizosphere soil of wheat (Triticum aestivum L.).</title>
        <authorList>
            <person name="Qian L."/>
        </authorList>
    </citation>
    <scope>NUCLEOTIDE SEQUENCE [LARGE SCALE GENOMIC DNA]</scope>
    <source>
        <strain evidence="9 10">NEAU-7082</strain>
    </source>
</reference>
<organism evidence="9 10">
    <name type="scientific">Glycomyces albidus</name>
    <dbReference type="NCBI Taxonomy" id="2656774"/>
    <lineage>
        <taxon>Bacteria</taxon>
        <taxon>Bacillati</taxon>
        <taxon>Actinomycetota</taxon>
        <taxon>Actinomycetes</taxon>
        <taxon>Glycomycetales</taxon>
        <taxon>Glycomycetaceae</taxon>
        <taxon>Glycomyces</taxon>
    </lineage>
</organism>
<feature type="compositionally biased region" description="Pro residues" evidence="5">
    <location>
        <begin position="309"/>
        <end position="323"/>
    </location>
</feature>
<keyword evidence="2" id="KW-0964">Secreted</keyword>
<evidence type="ECO:0000313" key="10">
    <source>
        <dbReference type="Proteomes" id="UP000477750"/>
    </source>
</evidence>
<gene>
    <name evidence="9" type="ORF">GFD30_01910</name>
</gene>
<keyword evidence="6" id="KW-0472">Membrane</keyword>